<evidence type="ECO:0000313" key="2">
    <source>
        <dbReference type="EMBL" id="CAF1704505.1"/>
    </source>
</evidence>
<sequence>GFSPLIDFPVIRLQRLGNLPSESFLISQLTLLDSASKSLGPLPTLIVAHSPMATKHLTTTERMQTSRRAHTKIRCGRR</sequence>
<organism evidence="2">
    <name type="scientific">Brassica napus</name>
    <name type="common">Rape</name>
    <dbReference type="NCBI Taxonomy" id="3708"/>
    <lineage>
        <taxon>Eukaryota</taxon>
        <taxon>Viridiplantae</taxon>
        <taxon>Streptophyta</taxon>
        <taxon>Embryophyta</taxon>
        <taxon>Tracheophyta</taxon>
        <taxon>Spermatophyta</taxon>
        <taxon>Magnoliopsida</taxon>
        <taxon>eudicotyledons</taxon>
        <taxon>Gunneridae</taxon>
        <taxon>Pentapetalae</taxon>
        <taxon>rosids</taxon>
        <taxon>malvids</taxon>
        <taxon>Brassicales</taxon>
        <taxon>Brassicaceae</taxon>
        <taxon>Brassiceae</taxon>
        <taxon>Brassica</taxon>
    </lineage>
</organism>
<protein>
    <submittedName>
        <fullName evidence="2">(rape) hypothetical protein</fullName>
    </submittedName>
</protein>
<proteinExistence type="predicted"/>
<dbReference type="EMBL" id="HG994367">
    <property type="protein sequence ID" value="CAF1704505.1"/>
    <property type="molecule type" value="Genomic_DNA"/>
</dbReference>
<feature type="region of interest" description="Disordered" evidence="1">
    <location>
        <begin position="57"/>
        <end position="78"/>
    </location>
</feature>
<dbReference type="Proteomes" id="UP001295469">
    <property type="component" value="Chromosome C03"/>
</dbReference>
<feature type="compositionally biased region" description="Basic residues" evidence="1">
    <location>
        <begin position="65"/>
        <end position="78"/>
    </location>
</feature>
<dbReference type="AlphaFoldDB" id="A0A816IE81"/>
<accession>A0A816IE81</accession>
<feature type="non-terminal residue" evidence="2">
    <location>
        <position position="1"/>
    </location>
</feature>
<evidence type="ECO:0000256" key="1">
    <source>
        <dbReference type="SAM" id="MobiDB-lite"/>
    </source>
</evidence>
<reference evidence="2" key="1">
    <citation type="submission" date="2021-01" db="EMBL/GenBank/DDBJ databases">
        <authorList>
            <consortium name="Genoscope - CEA"/>
            <person name="William W."/>
        </authorList>
    </citation>
    <scope>NUCLEOTIDE SEQUENCE</scope>
</reference>
<name>A0A816IE81_BRANA</name>
<gene>
    <name evidence="2" type="ORF">DARMORV10_C03P47120.1</name>
</gene>